<dbReference type="Proteomes" id="UP000799437">
    <property type="component" value="Unassembled WGS sequence"/>
</dbReference>
<feature type="region of interest" description="Disordered" evidence="1">
    <location>
        <begin position="929"/>
        <end position="1004"/>
    </location>
</feature>
<feature type="region of interest" description="Disordered" evidence="1">
    <location>
        <begin position="804"/>
        <end position="902"/>
    </location>
</feature>
<feature type="compositionally biased region" description="Polar residues" evidence="1">
    <location>
        <begin position="1414"/>
        <end position="1430"/>
    </location>
</feature>
<feature type="compositionally biased region" description="Polar residues" evidence="1">
    <location>
        <begin position="840"/>
        <end position="852"/>
    </location>
</feature>
<feature type="region of interest" description="Disordered" evidence="1">
    <location>
        <begin position="710"/>
        <end position="780"/>
    </location>
</feature>
<keyword evidence="4" id="KW-1185">Reference proteome</keyword>
<feature type="compositionally biased region" description="Basic and acidic residues" evidence="1">
    <location>
        <begin position="721"/>
        <end position="731"/>
    </location>
</feature>
<feature type="compositionally biased region" description="Basic and acidic residues" evidence="1">
    <location>
        <begin position="750"/>
        <end position="766"/>
    </location>
</feature>
<feature type="compositionally biased region" description="Low complexity" evidence="1">
    <location>
        <begin position="1547"/>
        <end position="1556"/>
    </location>
</feature>
<feature type="compositionally biased region" description="Basic and acidic residues" evidence="1">
    <location>
        <begin position="1537"/>
        <end position="1546"/>
    </location>
</feature>
<keyword evidence="2" id="KW-0812">Transmembrane</keyword>
<feature type="region of interest" description="Disordered" evidence="1">
    <location>
        <begin position="1114"/>
        <end position="1134"/>
    </location>
</feature>
<feature type="region of interest" description="Disordered" evidence="1">
    <location>
        <begin position="500"/>
        <end position="525"/>
    </location>
</feature>
<keyword evidence="2" id="KW-1133">Transmembrane helix</keyword>
<sequence length="1601" mass="177039">MPKGSPTHLPYIHNGYHSTNPDQGSTDDFFDDHLPPPPIVKRRRTIRRPDSWEKKCAYKTGMDVEDMHKKSGAPSSATLEREVMANTEDDRSEGETSQQPSLTFKRMATLLSSLRFVARLKLVQNDRWPTKWTILVTLALYTLLLSAVFETAFALLPHMCLWLGPEWSWCAWYEISDLSRHLLLILTWPACWVTGGYSSAAYYIGHADREPWYPFTPQALFPGRALFDAQAALHNVSCYIPFESRPEDLVQDCIDKYQDLYRRPDLELQIGRIDHVMRLPDCRNGHLMIVLSALEMLAPLRDSWNETGACAREASRRITTSQQDFGISNNREDLDVEVKHFLSRLLQRPYSVATIIQEVWRLQNVLRQQRPCSGANIGQLVHLTDRLLVQESIDFGRAHKIIDTYLSSLREQREMLSQNPNASGACDSTIVNNLIAHRNQFLHDLTSLERINLHIGLYDTDTDSARATVSSPSAAKHEPRVGDHALKNDRTPLLRTITPMLDHGTSLNQKPHTSTVPRERSNEDKLRSDIIPLSKQSAFHSDDCNQVYNQLQDSSILRSQTALSANDLPEPPSTPFSMANTEQQGLKDFGAPATRYPSQSRATNTLDDLLCVDEDAPGIELKTADTSREYTVDSHCFIKWAGMKLAMIICIFGLCFVLLLLKRKQGAERDGQDDGDMNEETLLERNESRPGQMARAELEVLLAQSSRMARSSLEVVSPTEPQDKEQTSHEKSVKRRLGHNTQKIPAYSDTVRDAGQGKEKRTHEESMDSPPFQNHETPPSGYLAKARVWFSKRAAMRQMNAHLSENQSAASVSTTTPDIPPTSTEAPIETRDLELIEDQNVATDTSLIQMSPITKDAEDQSRISQNSTSVSTRPSPPAIASSKTSTDTLRPCKSPSPDSLSITAEANGAKNKLPISLASPDIQLAFNELQEPNSPPRPWASSRSKYSSPALTQTTPEPVLPSRSSLPHPPSTPSTNPDPDDWDIVPEHLPSLSDRSTASGALQGRDMYPQLRVIAQKSTPKVADASLSTHETVEGLQSISIVLKEGEQDKIITEDCLDTVAVDDDVQDQIGICRVVSGTASGDKLSMATSNIAQKEPKFDPVGEPSTKTRNKIVSRSYTPKPYSPASQYSSRFLTDDKTSPTIDVFDEAIRSTTLEPTVISDPSPDSPDCRFSSPKQLVHEHSPTANILAELKYSLPESTGISTTPTPRSTISRISSPTQPDNAPASPIALVLNDAVQSTFLEHHQLDDTSSSTSFTTPLNEPQQGLYKPKPGLVASMGNAPSLSTLRPSLLPTPFLPPIQIANRPNPAREVPAYVQPPVQELSEIEEASSSAGTATRESQQQVPDTATPTTSHPQPSSHPRIDDPPNRDPDTPDSVLSNVVEHHQPENASNSTKAGWKKSHCTRHSLPPIHTPNEQDSQDIPSQHTPTAASFPRSVQDPTISEHKGHSSADVPACPQVTCSFVHDHEQHEGGADSITDKNPYASIPDGKRLYMAEDGYSQCRRRCRGETEGSENMDLDNDQKGARQLQSMQGLEIDDAKQYDHTGHSSTAAAAAGQEQVRPSNSPPFSPSKKPHWRGDHLVGYQGNMAGRPRWRYPGPSP</sequence>
<dbReference type="RefSeq" id="XP_033595408.1">
    <property type="nucleotide sequence ID" value="XM_033749715.1"/>
</dbReference>
<name>A0A6A6VUM4_9PEZI</name>
<feature type="region of interest" description="Disordered" evidence="1">
    <location>
        <begin position="667"/>
        <end position="690"/>
    </location>
</feature>
<dbReference type="GeneID" id="54490769"/>
<feature type="compositionally biased region" description="Low complexity" evidence="1">
    <location>
        <begin position="1199"/>
        <end position="1219"/>
    </location>
</feature>
<feature type="compositionally biased region" description="Basic and acidic residues" evidence="1">
    <location>
        <begin position="1361"/>
        <end position="1372"/>
    </location>
</feature>
<dbReference type="EMBL" id="ML996589">
    <property type="protein sequence ID" value="KAF2752957.1"/>
    <property type="molecule type" value="Genomic_DNA"/>
</dbReference>
<gene>
    <name evidence="3" type="ORF">EJ05DRAFT_542273</name>
</gene>
<feature type="compositionally biased region" description="Polar residues" evidence="1">
    <location>
        <begin position="862"/>
        <end position="873"/>
    </location>
</feature>
<feature type="region of interest" description="Disordered" evidence="1">
    <location>
        <begin position="1531"/>
        <end position="1601"/>
    </location>
</feature>
<feature type="region of interest" description="Disordered" evidence="1">
    <location>
        <begin position="1247"/>
        <end position="1270"/>
    </location>
</feature>
<feature type="compositionally biased region" description="Low complexity" evidence="1">
    <location>
        <begin position="1347"/>
        <end position="1360"/>
    </location>
</feature>
<protein>
    <submittedName>
        <fullName evidence="3">Uncharacterized protein</fullName>
    </submittedName>
</protein>
<evidence type="ECO:0000313" key="4">
    <source>
        <dbReference type="Proteomes" id="UP000799437"/>
    </source>
</evidence>
<evidence type="ECO:0000313" key="3">
    <source>
        <dbReference type="EMBL" id="KAF2752957.1"/>
    </source>
</evidence>
<proteinExistence type="predicted"/>
<reference evidence="3" key="1">
    <citation type="journal article" date="2020" name="Stud. Mycol.">
        <title>101 Dothideomycetes genomes: a test case for predicting lifestyles and emergence of pathogens.</title>
        <authorList>
            <person name="Haridas S."/>
            <person name="Albert R."/>
            <person name="Binder M."/>
            <person name="Bloem J."/>
            <person name="Labutti K."/>
            <person name="Salamov A."/>
            <person name="Andreopoulos B."/>
            <person name="Baker S."/>
            <person name="Barry K."/>
            <person name="Bills G."/>
            <person name="Bluhm B."/>
            <person name="Cannon C."/>
            <person name="Castanera R."/>
            <person name="Culley D."/>
            <person name="Daum C."/>
            <person name="Ezra D."/>
            <person name="Gonzalez J."/>
            <person name="Henrissat B."/>
            <person name="Kuo A."/>
            <person name="Liang C."/>
            <person name="Lipzen A."/>
            <person name="Lutzoni F."/>
            <person name="Magnuson J."/>
            <person name="Mondo S."/>
            <person name="Nolan M."/>
            <person name="Ohm R."/>
            <person name="Pangilinan J."/>
            <person name="Park H.-J."/>
            <person name="Ramirez L."/>
            <person name="Alfaro M."/>
            <person name="Sun H."/>
            <person name="Tritt A."/>
            <person name="Yoshinaga Y."/>
            <person name="Zwiers L.-H."/>
            <person name="Turgeon B."/>
            <person name="Goodwin S."/>
            <person name="Spatafora J."/>
            <person name="Crous P."/>
            <person name="Grigoriev I."/>
        </authorList>
    </citation>
    <scope>NUCLEOTIDE SEQUENCE</scope>
    <source>
        <strain evidence="3">CBS 121739</strain>
    </source>
</reference>
<feature type="region of interest" description="Disordered" evidence="1">
    <location>
        <begin position="1325"/>
        <end position="1454"/>
    </location>
</feature>
<feature type="region of interest" description="Disordered" evidence="1">
    <location>
        <begin position="1198"/>
        <end position="1225"/>
    </location>
</feature>
<evidence type="ECO:0000256" key="1">
    <source>
        <dbReference type="SAM" id="MobiDB-lite"/>
    </source>
</evidence>
<feature type="compositionally biased region" description="Polar residues" evidence="1">
    <location>
        <begin position="941"/>
        <end position="956"/>
    </location>
</feature>
<feature type="region of interest" description="Disordered" evidence="1">
    <location>
        <begin position="1"/>
        <end position="41"/>
    </location>
</feature>
<feature type="compositionally biased region" description="Polar residues" evidence="1">
    <location>
        <begin position="505"/>
        <end position="516"/>
    </location>
</feature>
<keyword evidence="2" id="KW-0472">Membrane</keyword>
<feature type="compositionally biased region" description="Polar residues" evidence="1">
    <location>
        <begin position="16"/>
        <end position="26"/>
    </location>
</feature>
<feature type="compositionally biased region" description="Low complexity" evidence="1">
    <location>
        <begin position="811"/>
        <end position="824"/>
    </location>
</feature>
<feature type="region of interest" description="Disordered" evidence="1">
    <location>
        <begin position="1506"/>
        <end position="1525"/>
    </location>
</feature>
<accession>A0A6A6VUM4</accession>
<organism evidence="3 4">
    <name type="scientific">Pseudovirgaria hyperparasitica</name>
    <dbReference type="NCBI Taxonomy" id="470096"/>
    <lineage>
        <taxon>Eukaryota</taxon>
        <taxon>Fungi</taxon>
        <taxon>Dikarya</taxon>
        <taxon>Ascomycota</taxon>
        <taxon>Pezizomycotina</taxon>
        <taxon>Dothideomycetes</taxon>
        <taxon>Dothideomycetes incertae sedis</taxon>
        <taxon>Acrospermales</taxon>
        <taxon>Acrospermaceae</taxon>
        <taxon>Pseudovirgaria</taxon>
    </lineage>
</organism>
<feature type="region of interest" description="Disordered" evidence="1">
    <location>
        <begin position="1468"/>
        <end position="1488"/>
    </location>
</feature>
<feature type="compositionally biased region" description="Low complexity" evidence="1">
    <location>
        <begin position="1329"/>
        <end position="1340"/>
    </location>
</feature>
<feature type="transmembrane region" description="Helical" evidence="2">
    <location>
        <begin position="132"/>
        <end position="156"/>
    </location>
</feature>
<evidence type="ECO:0000256" key="2">
    <source>
        <dbReference type="SAM" id="Phobius"/>
    </source>
</evidence>